<dbReference type="EMBL" id="CP065315">
    <property type="protein sequence ID" value="QQR06360.1"/>
    <property type="molecule type" value="Genomic_DNA"/>
</dbReference>
<accession>A0AAX1KKT2</accession>
<feature type="coiled-coil region" evidence="1">
    <location>
        <begin position="613"/>
        <end position="640"/>
    </location>
</feature>
<proteinExistence type="predicted"/>
<dbReference type="InterPro" id="IPR027417">
    <property type="entry name" value="P-loop_NTPase"/>
</dbReference>
<dbReference type="AlphaFoldDB" id="A0AAX1KKT2"/>
<dbReference type="SUPFAM" id="SSF52540">
    <property type="entry name" value="P-loop containing nucleoside triphosphate hydrolases"/>
    <property type="match status" value="1"/>
</dbReference>
<dbReference type="Gene3D" id="3.40.50.300">
    <property type="entry name" value="P-loop containing nucleotide triphosphate hydrolases"/>
    <property type="match status" value="1"/>
</dbReference>
<dbReference type="InterPro" id="IPR054787">
    <property type="entry name" value="TrlF_ATPase"/>
</dbReference>
<reference evidence="2 3" key="1">
    <citation type="submission" date="2020-11" db="EMBL/GenBank/DDBJ databases">
        <title>Closed and high quality bacterial genomes of the OMM12 community.</title>
        <authorList>
            <person name="Marbouty M."/>
            <person name="Lamy-Besnier Q."/>
            <person name="Debarbieux L."/>
            <person name="Koszul R."/>
        </authorList>
    </citation>
    <scope>NUCLEOTIDE SEQUENCE [LARGE SCALE GENOMIC DNA]</scope>
    <source>
        <strain evidence="2 3">YL31</strain>
    </source>
</reference>
<dbReference type="Proteomes" id="UP000595792">
    <property type="component" value="Chromosome"/>
</dbReference>
<evidence type="ECO:0000313" key="2">
    <source>
        <dbReference type="EMBL" id="QQR06360.1"/>
    </source>
</evidence>
<evidence type="ECO:0008006" key="4">
    <source>
        <dbReference type="Google" id="ProtNLM"/>
    </source>
</evidence>
<sequence>MTYEKGSEWRRWELHIHTPGTQKNDNFDGASFAEKWNKYYDDIHAYIGTGEDPLKNIAVIAITDYLSIDNYKKVVADKRLPASIKFVLPNVEMRIQPIANDSPINIHFLFNPDIIDSVEDRFFSRIKFKYDMTSFSASRSELIRLGKTISSELDDESAYTKGIEQFVPSFDKIQEIFANDQELRENTIILVSNSTNDGVSGAINHSDYLDSFQGDSQLRAFRQAIYKFVDGVFSATPSDIAYFSGEKANCPVDLVIKECGSLKPCVHGCDAHKNEKIFEPDQQRYCWIKADPTFNGLKQILYEPKERVRISQMVPDYKAEYYVIENVQFVDEDFQVAPIVFNENLTCIIGGKSTGKSILLHNLANSIDPSQVKEKEDKTSSSTKTIEKVSVTWKDGKKDEARKIVYIPQTYLNRLSDAKESTTEIDKIIEEIVWLDSDAKAGHTLMLQSIKEYKIALNISILGLIENRKEIESIRNEKQEIGSRESIEAQIEKLASQKDTLSTDLNLSKEELDLYDKTITEITIVNEQILSLQKDLTIVEEIESVVEKRALNFSFSDHIQELMNRATDDAITGANVSWVQSKQNILDIISKKLNERESRRDQLFEIQDGLKSKVQENKVISELSNNIQQESEKLKDLTALEKKEAALIEKENAFISDICQSIEKFKYFHNQYAQVVNGKPEFRSNDLEFSVGVPFKKEAFVDKVLRLFDNRSTVLKETISIDAFAEDQYTEELLSDFINKILDEKLTPKKGNTQETTIRELCDDWFEIKYNVQMDNDTIDVMSPGKKALVLLKLLIDLADSKCPILIDQPEDDLDNRSVFNDLIPFIKRKKKDRQIIIVTHNANVVLGSDAEEVIVANQQGSNVPNKQYRFEYRSGAIENNRPLYTVDGDVELGILNSQGIQQHICDILEGGERAFELRKNKYHI</sequence>
<gene>
    <name evidence="2" type="ORF">I5Q84_02315</name>
</gene>
<name>A0AAX1KKT2_FLAPL</name>
<protein>
    <recommendedName>
        <fullName evidence="4">ATPase involved in DNA repair</fullName>
    </recommendedName>
</protein>
<evidence type="ECO:0000313" key="3">
    <source>
        <dbReference type="Proteomes" id="UP000595792"/>
    </source>
</evidence>
<dbReference type="RefSeq" id="WP_142988526.1">
    <property type="nucleotide sequence ID" value="NZ_CP015406.2"/>
</dbReference>
<keyword evidence="1" id="KW-0175">Coiled coil</keyword>
<organism evidence="2 3">
    <name type="scientific">Flavonifractor plautii</name>
    <name type="common">Fusobacterium plautii</name>
    <dbReference type="NCBI Taxonomy" id="292800"/>
    <lineage>
        <taxon>Bacteria</taxon>
        <taxon>Bacillati</taxon>
        <taxon>Bacillota</taxon>
        <taxon>Clostridia</taxon>
        <taxon>Eubacteriales</taxon>
        <taxon>Oscillospiraceae</taxon>
        <taxon>Flavonifractor</taxon>
    </lineage>
</organism>
<evidence type="ECO:0000256" key="1">
    <source>
        <dbReference type="SAM" id="Coils"/>
    </source>
</evidence>
<dbReference type="NCBIfam" id="NF045780">
    <property type="entry name" value="TrlF_fam_ATP"/>
    <property type="match status" value="1"/>
</dbReference>
<feature type="coiled-coil region" evidence="1">
    <location>
        <begin position="484"/>
        <end position="511"/>
    </location>
</feature>